<dbReference type="EMBL" id="WSZM01000324">
    <property type="protein sequence ID" value="KAF4035348.1"/>
    <property type="molecule type" value="Genomic_DNA"/>
</dbReference>
<comment type="caution">
    <text evidence="2">The sequence shown here is derived from an EMBL/GenBank/DDBJ whole genome shotgun (WGS) entry which is preliminary data.</text>
</comment>
<name>A0A833SKY9_PHYIN</name>
<evidence type="ECO:0000313" key="3">
    <source>
        <dbReference type="Proteomes" id="UP000602510"/>
    </source>
</evidence>
<reference evidence="2" key="1">
    <citation type="submission" date="2020-04" db="EMBL/GenBank/DDBJ databases">
        <title>Hybrid Assembly of Korean Phytophthora infestans isolates.</title>
        <authorList>
            <person name="Prokchorchik M."/>
            <person name="Lee Y."/>
            <person name="Seo J."/>
            <person name="Cho J.-H."/>
            <person name="Park Y.-E."/>
            <person name="Jang D.-C."/>
            <person name="Im J.-S."/>
            <person name="Choi J.-G."/>
            <person name="Park H.-J."/>
            <person name="Lee G.-B."/>
            <person name="Lee Y.-G."/>
            <person name="Hong S.-Y."/>
            <person name="Cho K."/>
            <person name="Sohn K.H."/>
        </authorList>
    </citation>
    <scope>NUCLEOTIDE SEQUENCE</scope>
    <source>
        <strain evidence="2">KR_1_A1</strain>
    </source>
</reference>
<sequence>MDISEILGRVGDEAGVYSFGGKADTLPATPGLEVKYLGTTSFSLSQAQARMLVANYQKTGNIVGNSTTHGCQLEPDALAIKNPA</sequence>
<dbReference type="EMBL" id="WSZM01000381">
    <property type="protein sequence ID" value="KAF4034149.1"/>
    <property type="molecule type" value="Genomic_DNA"/>
</dbReference>
<accession>A0A833SKY9</accession>
<evidence type="ECO:0000313" key="2">
    <source>
        <dbReference type="EMBL" id="KAF4035348.1"/>
    </source>
</evidence>
<proteinExistence type="predicted"/>
<keyword evidence="3" id="KW-1185">Reference proteome</keyword>
<dbReference type="Proteomes" id="UP000602510">
    <property type="component" value="Unassembled WGS sequence"/>
</dbReference>
<protein>
    <submittedName>
        <fullName evidence="2">Uncharacterized protein</fullName>
    </submittedName>
</protein>
<organism evidence="2 3">
    <name type="scientific">Phytophthora infestans</name>
    <name type="common">Potato late blight agent</name>
    <name type="synonym">Botrytis infestans</name>
    <dbReference type="NCBI Taxonomy" id="4787"/>
    <lineage>
        <taxon>Eukaryota</taxon>
        <taxon>Sar</taxon>
        <taxon>Stramenopiles</taxon>
        <taxon>Oomycota</taxon>
        <taxon>Peronosporomycetes</taxon>
        <taxon>Peronosporales</taxon>
        <taxon>Peronosporaceae</taxon>
        <taxon>Phytophthora</taxon>
    </lineage>
</organism>
<dbReference type="AlphaFoldDB" id="A0A833SKY9"/>
<evidence type="ECO:0000313" key="1">
    <source>
        <dbReference type="EMBL" id="KAF4034149.1"/>
    </source>
</evidence>
<gene>
    <name evidence="2" type="ORF">GN244_ATG12674</name>
    <name evidence="1" type="ORF">GN244_ATG13878</name>
</gene>